<comment type="subunit">
    <text evidence="7">Homodimer.</text>
</comment>
<dbReference type="GO" id="GO:0005694">
    <property type="term" value="C:chromosome"/>
    <property type="evidence" value="ECO:0007669"/>
    <property type="project" value="InterPro"/>
</dbReference>
<keyword evidence="10" id="KW-1185">Reference proteome</keyword>
<dbReference type="GO" id="GO:0006260">
    <property type="term" value="P:DNA replication"/>
    <property type="evidence" value="ECO:0007669"/>
    <property type="project" value="UniProtKB-UniRule"/>
</dbReference>
<dbReference type="InterPro" id="IPR036277">
    <property type="entry name" value="SMC_hinge_sf"/>
</dbReference>
<evidence type="ECO:0000256" key="2">
    <source>
        <dbReference type="ARBA" id="ARBA00022490"/>
    </source>
</evidence>
<dbReference type="InterPro" id="IPR024704">
    <property type="entry name" value="SMC"/>
</dbReference>
<keyword evidence="5 7" id="KW-0175">Coiled coil</keyword>
<dbReference type="Pfam" id="PF06470">
    <property type="entry name" value="SMC_hinge"/>
    <property type="match status" value="1"/>
</dbReference>
<feature type="coiled-coil region" evidence="7">
    <location>
        <begin position="628"/>
        <end position="655"/>
    </location>
</feature>
<feature type="coiled-coil region" evidence="7">
    <location>
        <begin position="679"/>
        <end position="804"/>
    </location>
</feature>
<dbReference type="EMBL" id="LR215031">
    <property type="protein sequence ID" value="VEU72649.1"/>
    <property type="molecule type" value="Genomic_DNA"/>
</dbReference>
<dbReference type="SUPFAM" id="SSF75553">
    <property type="entry name" value="Smc hinge domain"/>
    <property type="match status" value="1"/>
</dbReference>
<dbReference type="GO" id="GO:0016887">
    <property type="term" value="F:ATP hydrolysis activity"/>
    <property type="evidence" value="ECO:0007669"/>
    <property type="project" value="InterPro"/>
</dbReference>
<dbReference type="GO" id="GO:0007059">
    <property type="term" value="P:chromosome segregation"/>
    <property type="evidence" value="ECO:0007669"/>
    <property type="project" value="UniProtKB-UniRule"/>
</dbReference>
<organism evidence="9 10">
    <name type="scientific">Mycoplasmopsis gallopavonis</name>
    <dbReference type="NCBI Taxonomy" id="76629"/>
    <lineage>
        <taxon>Bacteria</taxon>
        <taxon>Bacillati</taxon>
        <taxon>Mycoplasmatota</taxon>
        <taxon>Mycoplasmoidales</taxon>
        <taxon>Metamycoplasmataceae</taxon>
        <taxon>Mycoplasmopsis</taxon>
    </lineage>
</organism>
<dbReference type="GO" id="GO:0030261">
    <property type="term" value="P:chromosome condensation"/>
    <property type="evidence" value="ECO:0007669"/>
    <property type="project" value="InterPro"/>
</dbReference>
<reference evidence="9 10" key="1">
    <citation type="submission" date="2019-01" db="EMBL/GenBank/DDBJ databases">
        <authorList>
            <consortium name="Pathogen Informatics"/>
        </authorList>
    </citation>
    <scope>NUCLEOTIDE SEQUENCE [LARGE SCALE GENOMIC DNA]</scope>
    <source>
        <strain evidence="9 10">NCTC10186</strain>
    </source>
</reference>
<dbReference type="SMART" id="SM00968">
    <property type="entry name" value="SMC_hinge"/>
    <property type="match status" value="1"/>
</dbReference>
<dbReference type="InterPro" id="IPR027417">
    <property type="entry name" value="P-loop_NTPase"/>
</dbReference>
<dbReference type="Gene3D" id="3.40.50.300">
    <property type="entry name" value="P-loop containing nucleotide triphosphate hydrolases"/>
    <property type="match status" value="2"/>
</dbReference>
<dbReference type="GO" id="GO:0005524">
    <property type="term" value="F:ATP binding"/>
    <property type="evidence" value="ECO:0007669"/>
    <property type="project" value="UniProtKB-UniRule"/>
</dbReference>
<dbReference type="OrthoDB" id="9808768at2"/>
<feature type="coiled-coil region" evidence="7">
    <location>
        <begin position="349"/>
        <end position="383"/>
    </location>
</feature>
<dbReference type="GO" id="GO:0005737">
    <property type="term" value="C:cytoplasm"/>
    <property type="evidence" value="ECO:0007669"/>
    <property type="project" value="UniProtKB-SubCell"/>
</dbReference>
<dbReference type="AlphaFoldDB" id="A0A449AYM2"/>
<sequence>MKLIKIEAHGFKSFADPIVLHFDGGVAGIVGPNGSGKSNINDAIRWVLGEQSSKELRGDNMEDVIFAGSKVVPAMDKATVTLTFDNSDRISSIQSDIITITRSLQRGKGINQYFLNGEPCRHKDIKAIAMESGIGKSSLAIISQGTVSEIAQSSDEARRLIFEEAAGVSKYKFRKEEALKKLDRTEITLKNIETVIREIEKQLEPLRKQAEKAIKYKTASEQLKNVEIAFLAHEIVRLSKVYEELDKELAGVEDTQNSYKNQIDNLALEIRNKKLEIKNIDIEVSKIKAKKDGINARLADLKVTQARENERRDLIAKGEILADSKEVFAALMQQIQETEYRKNYYQDTKNELSIKLTATRENLKNQQKEINDYKSKYNIANNKIASQRTHLDILKEKKNKRTNLFKGTRTIVENKANFKGFKGVVADLIKVEAKYNLAIETILNNAMQHIVVDKSSTAVDAVNFLKKNNGGRATFIPLATIKEKSLRDDYLFVLRNQPGFINVASELVDTQAEFNILKKFLLGNVVIVDNIKSAEKISEILENKYMVVTLEGDVIRVGGVIVGGTAQESDDLIGLDKKIEEIENQILGLEAIKKDANVKIVALESKLKSEESYERQYSAEFTAAEFHLKQELAQLDQLKSNASLHQDQEEKLNAKIELAPVIQRIQELENELRILDFDFKTKNQVLHDLREDLEVIEEKNSELNSLLFDLNTSFKSKIQEYENAKNNLQNYKTRLASFYELTLEYARENFSLNMSLESAKELIDELTFEIKQLGQVNLESIEELEQVEERYDSFRTNFEELTEARNTILGAIAEMDKIIITRLTNIVNDVNQEMAKVFSSMFGGGTAEVKFVDPTNILETGISIYAQPPGKSVKNLKLFSGGEKSLIAISLLFAILRARPLPLCILDEVEAALDEANVVRYGEYLQELKHQTQFLVITHRVGTMTKVDSLFGATMQRRGVTSFFSVKLEDAKKMVDPTNEIA</sequence>
<dbReference type="FunFam" id="3.40.50.300:FF:000901">
    <property type="entry name" value="Chromosome partition protein Smc"/>
    <property type="match status" value="1"/>
</dbReference>
<feature type="coiled-coil region" evidence="7">
    <location>
        <begin position="572"/>
        <end position="599"/>
    </location>
</feature>
<dbReference type="InterPro" id="IPR003395">
    <property type="entry name" value="RecF/RecN/SMC_N"/>
</dbReference>
<proteinExistence type="inferred from homology"/>
<dbReference type="RefSeq" id="WP_119572016.1">
    <property type="nucleotide sequence ID" value="NZ_LR215031.1"/>
</dbReference>
<dbReference type="KEGG" id="mgal:NCTC10186_00115"/>
<evidence type="ECO:0000313" key="9">
    <source>
        <dbReference type="EMBL" id="VEU72649.1"/>
    </source>
</evidence>
<evidence type="ECO:0000313" key="10">
    <source>
        <dbReference type="Proteomes" id="UP000289862"/>
    </source>
</evidence>
<evidence type="ECO:0000256" key="6">
    <source>
        <dbReference type="ARBA" id="ARBA00023125"/>
    </source>
</evidence>
<comment type="function">
    <text evidence="7">Required for chromosome condensation and partitioning.</text>
</comment>
<dbReference type="PANTHER" id="PTHR43977">
    <property type="entry name" value="STRUCTURAL MAINTENANCE OF CHROMOSOMES PROTEIN 3"/>
    <property type="match status" value="1"/>
</dbReference>
<evidence type="ECO:0000256" key="1">
    <source>
        <dbReference type="ARBA" id="ARBA00004496"/>
    </source>
</evidence>
<keyword evidence="6 7" id="KW-0238">DNA-binding</keyword>
<dbReference type="InterPro" id="IPR011890">
    <property type="entry name" value="SMC_prok"/>
</dbReference>
<keyword evidence="3 7" id="KW-0547">Nucleotide-binding</keyword>
<dbReference type="Gene3D" id="1.20.1060.20">
    <property type="match status" value="1"/>
</dbReference>
<evidence type="ECO:0000256" key="4">
    <source>
        <dbReference type="ARBA" id="ARBA00022840"/>
    </source>
</evidence>
<name>A0A449AYM2_9BACT</name>
<dbReference type="GO" id="GO:0003677">
    <property type="term" value="F:DNA binding"/>
    <property type="evidence" value="ECO:0007669"/>
    <property type="project" value="UniProtKB-UniRule"/>
</dbReference>
<comment type="domain">
    <text evidence="7">Contains large globular domains required for ATP hydrolysis at each terminus and a third globular domain forming a flexible hinge near the middle of the molecule. These domains are separated by coiled-coil structures.</text>
</comment>
<dbReference type="PIRSF" id="PIRSF005719">
    <property type="entry name" value="SMC"/>
    <property type="match status" value="1"/>
</dbReference>
<feature type="domain" description="SMC hinge" evidence="8">
    <location>
        <begin position="419"/>
        <end position="538"/>
    </location>
</feature>
<gene>
    <name evidence="7 9" type="primary">smc</name>
    <name evidence="9" type="ORF">NCTC10186_00115</name>
</gene>
<keyword evidence="4 7" id="KW-0067">ATP-binding</keyword>
<evidence type="ECO:0000259" key="8">
    <source>
        <dbReference type="SMART" id="SM00968"/>
    </source>
</evidence>
<keyword evidence="2 7" id="KW-0963">Cytoplasm</keyword>
<feature type="binding site" evidence="7">
    <location>
        <begin position="32"/>
        <end position="39"/>
    </location>
    <ligand>
        <name>ATP</name>
        <dbReference type="ChEBI" id="CHEBI:30616"/>
    </ligand>
</feature>
<evidence type="ECO:0000256" key="5">
    <source>
        <dbReference type="ARBA" id="ARBA00023054"/>
    </source>
</evidence>
<protein>
    <recommendedName>
        <fullName evidence="7">Chromosome partition protein Smc</fullName>
    </recommendedName>
</protein>
<dbReference type="Proteomes" id="UP000289862">
    <property type="component" value="Chromosome"/>
</dbReference>
<evidence type="ECO:0000256" key="7">
    <source>
        <dbReference type="HAMAP-Rule" id="MF_01894"/>
    </source>
</evidence>
<dbReference type="GO" id="GO:0007062">
    <property type="term" value="P:sister chromatid cohesion"/>
    <property type="evidence" value="ECO:0007669"/>
    <property type="project" value="InterPro"/>
</dbReference>
<comment type="similarity">
    <text evidence="7">Belongs to the SMC family.</text>
</comment>
<dbReference type="Pfam" id="PF02463">
    <property type="entry name" value="SMC_N"/>
    <property type="match status" value="1"/>
</dbReference>
<dbReference type="Gene3D" id="3.30.70.1620">
    <property type="match status" value="1"/>
</dbReference>
<evidence type="ECO:0000256" key="3">
    <source>
        <dbReference type="ARBA" id="ARBA00022741"/>
    </source>
</evidence>
<accession>A0A449AYM2</accession>
<feature type="coiled-coil region" evidence="7">
    <location>
        <begin position="175"/>
        <end position="283"/>
    </location>
</feature>
<comment type="subcellular location">
    <subcellularLocation>
        <location evidence="1 7">Cytoplasm</location>
    </subcellularLocation>
</comment>
<dbReference type="HAMAP" id="MF_01894">
    <property type="entry name" value="Smc_prok"/>
    <property type="match status" value="1"/>
</dbReference>
<dbReference type="SUPFAM" id="SSF52540">
    <property type="entry name" value="P-loop containing nucleoside triphosphate hydrolases"/>
    <property type="match status" value="1"/>
</dbReference>
<dbReference type="InterPro" id="IPR010935">
    <property type="entry name" value="SMC_hinge"/>
</dbReference>